<dbReference type="EMBL" id="JAVDSD010000006">
    <property type="protein sequence ID" value="MDR6608210.1"/>
    <property type="molecule type" value="Genomic_DNA"/>
</dbReference>
<proteinExistence type="predicted"/>
<protein>
    <submittedName>
        <fullName evidence="1">Uncharacterized protein</fullName>
    </submittedName>
</protein>
<gene>
    <name evidence="1" type="ORF">J2X87_003285</name>
</gene>
<evidence type="ECO:0000313" key="1">
    <source>
        <dbReference type="EMBL" id="MDR6608210.1"/>
    </source>
</evidence>
<name>A0ACC6JPD5_9PSED</name>
<keyword evidence="2" id="KW-1185">Reference proteome</keyword>
<reference evidence="1" key="1">
    <citation type="submission" date="2023-07" db="EMBL/GenBank/DDBJ databases">
        <title>Sorghum-associated microbial communities from plants grown in Nebraska, USA.</title>
        <authorList>
            <person name="Schachtman D."/>
        </authorList>
    </citation>
    <scope>NUCLEOTIDE SEQUENCE</scope>
    <source>
        <strain evidence="1">BE46</strain>
    </source>
</reference>
<organism evidence="1 2">
    <name type="scientific">Pseudomonas synxantha</name>
    <dbReference type="NCBI Taxonomy" id="47883"/>
    <lineage>
        <taxon>Bacteria</taxon>
        <taxon>Pseudomonadati</taxon>
        <taxon>Pseudomonadota</taxon>
        <taxon>Gammaproteobacteria</taxon>
        <taxon>Pseudomonadales</taxon>
        <taxon>Pseudomonadaceae</taxon>
        <taxon>Pseudomonas</taxon>
    </lineage>
</organism>
<accession>A0ACC6JPD5</accession>
<comment type="caution">
    <text evidence="1">The sequence shown here is derived from an EMBL/GenBank/DDBJ whole genome shotgun (WGS) entry which is preliminary data.</text>
</comment>
<sequence>MTLNTTRAREQLAKGDFRELFIEELGWDRHTAILKVTVDGSTLNLRALAQKRGMVAYQCPTPPGQRLPDYSQRRKIEHQVAKSAHEHLIIFTDATSETQVWQWVKREPGKPAACREHTFHRSQPGDALLQKLGVIAFTLEEEDRLSLPDVTRRARAGFDVERVTKRFYDHFQKEHAEFLKFITGITGSADREWYASVMLNRLMFVYFIQRKGFLDGDQDYLRNRLTRMRAEHGKNKFYSFYRYFLLRLFHEGLGGKVRTQELETLVGRIPYLNGGLFDIHELEKSDCYGKTVQIPDKAFERIFDYFDQYQWHLDERPLRADNEINPDVLGCIFEKYINQKQMGAYYTKEDITEYISKNTVLPFLFDTARAECKVAFENAKGPTVWDLLRDDPDRYVYKSVRHGVTWTYRPDYAVQGEPLEMPHELPGDIALGLNPPTLHQPVSEGPVKTLDLRKSWNKRAPATHALPTETWREVIERRTRYEEIKTKLAGGDVRDINDLVTLNLDIRQFAQDSIENCEGPDLLRAFWHAIEKVTILDPTCGSGAFLFAALNILEPLYEACLDRMEAFVEDLARSGEERRPEKFSDFRKVLERVAGHPNRRYFIFKSIILNNLFGVDIMKEAVEICKLRLFLKLAAQVEPDANRDNLGIEPLPDIDFNIRAGNTLVGYATLDAVKQAVASKLDFGNTAETIAVKAADLQQAFDAFRSRQVEGDGSVPAEDKQELHRHLKALDDELNLHLASEYGVEPSKKQVFATWLKSHQPFHWFVEFYGIMDRGGFDVIIGNPPYVEISKLRDYSIRHLRTVACGNLYCPMLERFAALGTRFFRTGVIIPLSLSCTERMQEMRTVLESRLGSTWISHYSGDANPSKLFEGVKLRLNILLGVGGSSFSLRSSRYLKWFADGRSTLFTGITYAEVPRRLWYLQLFPKLGTELGRSAFTKLLSRSPLMRFVSKSGMTIYVHRVITMFVKCFDFVPHFSNATDGAKKSEDYKPYLFSSTERADLASAVLNSSTFFFYFIALGDCFHCGKEFVLQFPVDLDDAHKRCGKEMALIGQRLMCDLKKNAVRRRAVSEMTGAVEYDEFWPSKSKTIIDEIDMVLAHHYGFTEEELDCIISYDAKYRMGRGVEVREE</sequence>
<dbReference type="Proteomes" id="UP001259420">
    <property type="component" value="Unassembled WGS sequence"/>
</dbReference>
<evidence type="ECO:0000313" key="2">
    <source>
        <dbReference type="Proteomes" id="UP001259420"/>
    </source>
</evidence>